<dbReference type="AlphaFoldDB" id="A0A3S5CNR0"/>
<organism evidence="2 3">
    <name type="scientific">Protopolystoma xenopodis</name>
    <dbReference type="NCBI Taxonomy" id="117903"/>
    <lineage>
        <taxon>Eukaryota</taxon>
        <taxon>Metazoa</taxon>
        <taxon>Spiralia</taxon>
        <taxon>Lophotrochozoa</taxon>
        <taxon>Platyhelminthes</taxon>
        <taxon>Monogenea</taxon>
        <taxon>Polyopisthocotylea</taxon>
        <taxon>Polystomatidea</taxon>
        <taxon>Polystomatidae</taxon>
        <taxon>Protopolystoma</taxon>
    </lineage>
</organism>
<dbReference type="Proteomes" id="UP000784294">
    <property type="component" value="Unassembled WGS sequence"/>
</dbReference>
<proteinExistence type="predicted"/>
<dbReference type="GO" id="GO:0032040">
    <property type="term" value="C:small-subunit processome"/>
    <property type="evidence" value="ECO:0007669"/>
    <property type="project" value="TreeGrafter"/>
</dbReference>
<reference evidence="2" key="1">
    <citation type="submission" date="2018-11" db="EMBL/GenBank/DDBJ databases">
        <authorList>
            <consortium name="Pathogen Informatics"/>
        </authorList>
    </citation>
    <scope>NUCLEOTIDE SEQUENCE</scope>
</reference>
<dbReference type="GO" id="GO:0000462">
    <property type="term" value="P:maturation of SSU-rRNA from tricistronic rRNA transcript (SSU-rRNA, 5.8S rRNA, LSU-rRNA)"/>
    <property type="evidence" value="ECO:0007669"/>
    <property type="project" value="TreeGrafter"/>
</dbReference>
<gene>
    <name evidence="2" type="ORF">PXEA_LOCUS29324</name>
</gene>
<evidence type="ECO:0000313" key="2">
    <source>
        <dbReference type="EMBL" id="VEL35884.1"/>
    </source>
</evidence>
<dbReference type="OrthoDB" id="6254883at2759"/>
<sequence>MFSSHNSDKELDLQYITASLEMLVIDYAELLFMQNWSLVASLISRLNQRMTRAVINNPARVRLSHLAGLGARYRQTILFSAAFHYLIAASIGECSNFQGLVLVLPSPYHPSVGRLSHRDKDGGQILAKRRKSNRRVYYSSVPIATESSASMGSQLRPEALYPGYLPPFFRVPGAYLTSVTSAGFDKANRNLHDSISSFSSRSSDLGAIKLTADDVRLSLIPFTVASTFPSSHLKSTAINAGLLASLPVSASSGSLCWAELTKPASGSDEDGALLISSTELPRAEYSELG</sequence>
<dbReference type="Pfam" id="PF22916">
    <property type="entry name" value="UTP25_NTPase-like"/>
    <property type="match status" value="1"/>
</dbReference>
<dbReference type="EMBL" id="CAAALY010250898">
    <property type="protein sequence ID" value="VEL35884.1"/>
    <property type="molecule type" value="Genomic_DNA"/>
</dbReference>
<dbReference type="GO" id="GO:0019843">
    <property type="term" value="F:rRNA binding"/>
    <property type="evidence" value="ECO:0007669"/>
    <property type="project" value="TreeGrafter"/>
</dbReference>
<protein>
    <recommendedName>
        <fullName evidence="1">UTP25 NTP hydrolase-like domain-containing protein</fullName>
    </recommendedName>
</protein>
<dbReference type="PANTHER" id="PTHR12933:SF0">
    <property type="entry name" value="U3 SMALL NUCLEOLAR RNA-ASSOCIATED PROTEIN 25 HOMOLOG"/>
    <property type="match status" value="1"/>
</dbReference>
<dbReference type="InterPro" id="IPR053940">
    <property type="entry name" value="UTP25_NTPase-like"/>
</dbReference>
<dbReference type="PANTHER" id="PTHR12933">
    <property type="entry name" value="ORF PROTEIN-RELATED"/>
    <property type="match status" value="1"/>
</dbReference>
<evidence type="ECO:0000313" key="3">
    <source>
        <dbReference type="Proteomes" id="UP000784294"/>
    </source>
</evidence>
<accession>A0A3S5CNR0</accession>
<dbReference type="InterPro" id="IPR010678">
    <property type="entry name" value="UTP25"/>
</dbReference>
<keyword evidence="3" id="KW-1185">Reference proteome</keyword>
<name>A0A3S5CNR0_9PLAT</name>
<dbReference type="GO" id="GO:0034511">
    <property type="term" value="F:U3 snoRNA binding"/>
    <property type="evidence" value="ECO:0007669"/>
    <property type="project" value="InterPro"/>
</dbReference>
<comment type="caution">
    <text evidence="2">The sequence shown here is derived from an EMBL/GenBank/DDBJ whole genome shotgun (WGS) entry which is preliminary data.</text>
</comment>
<evidence type="ECO:0000259" key="1">
    <source>
        <dbReference type="Pfam" id="PF22916"/>
    </source>
</evidence>
<feature type="domain" description="UTP25 NTP hydrolase-like" evidence="1">
    <location>
        <begin position="5"/>
        <end position="101"/>
    </location>
</feature>